<dbReference type="AlphaFoldDB" id="Q2G3U7"/>
<gene>
    <name evidence="2" type="ordered locus">Saro_3041</name>
</gene>
<organism evidence="2 3">
    <name type="scientific">Novosphingobium aromaticivorans (strain ATCC 700278 / DSM 12444 / CCUG 56034 / CIP 105152 / NBRC 16084 / F199)</name>
    <dbReference type="NCBI Taxonomy" id="279238"/>
    <lineage>
        <taxon>Bacteria</taxon>
        <taxon>Pseudomonadati</taxon>
        <taxon>Pseudomonadota</taxon>
        <taxon>Alphaproteobacteria</taxon>
        <taxon>Sphingomonadales</taxon>
        <taxon>Sphingomonadaceae</taxon>
        <taxon>Novosphingobium</taxon>
    </lineage>
</organism>
<dbReference type="Proteomes" id="UP000009134">
    <property type="component" value="Chromosome"/>
</dbReference>
<keyword evidence="3" id="KW-1185">Reference proteome</keyword>
<evidence type="ECO:0000256" key="1">
    <source>
        <dbReference type="SAM" id="MobiDB-lite"/>
    </source>
</evidence>
<protein>
    <submittedName>
        <fullName evidence="2">Uncharacterized protein</fullName>
    </submittedName>
</protein>
<sequence>MQLLGEDCRIPDTYRNFSDFKRNFPQFHYARAASDVALSQHRHSGVICYLFGGPTQAVKAAGDGLARRRFPRSGPKHPARPTAPQPRFRAQPNGVYTCR</sequence>
<accession>Q2G3U7</accession>
<dbReference type="EMBL" id="CP000248">
    <property type="protein sequence ID" value="ABD27476.1"/>
    <property type="molecule type" value="Genomic_DNA"/>
</dbReference>
<feature type="region of interest" description="Disordered" evidence="1">
    <location>
        <begin position="67"/>
        <end position="99"/>
    </location>
</feature>
<dbReference type="HOGENOM" id="CLU_2317461_0_0_5"/>
<name>Q2G3U7_NOVAD</name>
<proteinExistence type="predicted"/>
<evidence type="ECO:0000313" key="3">
    <source>
        <dbReference type="Proteomes" id="UP000009134"/>
    </source>
</evidence>
<reference evidence="3" key="1">
    <citation type="submission" date="2006-01" db="EMBL/GenBank/DDBJ databases">
        <title>Complete sequence of Novosphingobium aromaticivorans DSM 12444.</title>
        <authorList>
            <consortium name="US DOE Joint Genome Institute"/>
            <person name="Copeland A."/>
            <person name="Lucas S."/>
            <person name="Lapidus A."/>
            <person name="Barry K."/>
            <person name="Detter J.C."/>
            <person name="Glavina T."/>
            <person name="Hammon N."/>
            <person name="Israni S."/>
            <person name="Pitluck S."/>
            <person name="Chain P."/>
            <person name="Malfatti S."/>
            <person name="Shin M."/>
            <person name="Vergez L."/>
            <person name="Schmutz J."/>
            <person name="Larimer F."/>
            <person name="Land M."/>
            <person name="Kyrpides N."/>
            <person name="Ivanova N."/>
            <person name="Fredrickson J."/>
            <person name="Balkwill D."/>
            <person name="Romine M.F."/>
            <person name="Richardson P."/>
        </authorList>
    </citation>
    <scope>NUCLEOTIDE SEQUENCE [LARGE SCALE GENOMIC DNA]</scope>
    <source>
        <strain evidence="3">ATCC 700278 / DSM 12444 / CCUG 56034 / CIP 105152 / NBRC 16084 / F199</strain>
    </source>
</reference>
<dbReference type="STRING" id="279238.Saro_3041"/>
<feature type="compositionally biased region" description="Basic residues" evidence="1">
    <location>
        <begin position="67"/>
        <end position="79"/>
    </location>
</feature>
<dbReference type="KEGG" id="nar:Saro_3041"/>
<evidence type="ECO:0000313" key="2">
    <source>
        <dbReference type="EMBL" id="ABD27476.1"/>
    </source>
</evidence>